<organism evidence="2 3">
    <name type="scientific">Artemisia annua</name>
    <name type="common">Sweet wormwood</name>
    <dbReference type="NCBI Taxonomy" id="35608"/>
    <lineage>
        <taxon>Eukaryota</taxon>
        <taxon>Viridiplantae</taxon>
        <taxon>Streptophyta</taxon>
        <taxon>Embryophyta</taxon>
        <taxon>Tracheophyta</taxon>
        <taxon>Spermatophyta</taxon>
        <taxon>Magnoliopsida</taxon>
        <taxon>eudicotyledons</taxon>
        <taxon>Gunneridae</taxon>
        <taxon>Pentapetalae</taxon>
        <taxon>asterids</taxon>
        <taxon>campanulids</taxon>
        <taxon>Asterales</taxon>
        <taxon>Asteraceae</taxon>
        <taxon>Asteroideae</taxon>
        <taxon>Anthemideae</taxon>
        <taxon>Artemisiinae</taxon>
        <taxon>Artemisia</taxon>
    </lineage>
</organism>
<reference evidence="2 3" key="1">
    <citation type="journal article" date="2018" name="Mol. Plant">
        <title>The genome of Artemisia annua provides insight into the evolution of Asteraceae family and artemisinin biosynthesis.</title>
        <authorList>
            <person name="Shen Q."/>
            <person name="Zhang L."/>
            <person name="Liao Z."/>
            <person name="Wang S."/>
            <person name="Yan T."/>
            <person name="Shi P."/>
            <person name="Liu M."/>
            <person name="Fu X."/>
            <person name="Pan Q."/>
            <person name="Wang Y."/>
            <person name="Lv Z."/>
            <person name="Lu X."/>
            <person name="Zhang F."/>
            <person name="Jiang W."/>
            <person name="Ma Y."/>
            <person name="Chen M."/>
            <person name="Hao X."/>
            <person name="Li L."/>
            <person name="Tang Y."/>
            <person name="Lv G."/>
            <person name="Zhou Y."/>
            <person name="Sun X."/>
            <person name="Brodelius P.E."/>
            <person name="Rose J.K.C."/>
            <person name="Tang K."/>
        </authorList>
    </citation>
    <scope>NUCLEOTIDE SEQUENCE [LARGE SCALE GENOMIC DNA]</scope>
    <source>
        <strain evidence="3">cv. Huhao1</strain>
        <tissue evidence="2">Leaf</tissue>
    </source>
</reference>
<dbReference type="InterPro" id="IPR007216">
    <property type="entry name" value="CNOT9"/>
</dbReference>
<dbReference type="Pfam" id="PF04078">
    <property type="entry name" value="Rcd1"/>
    <property type="match status" value="1"/>
</dbReference>
<evidence type="ECO:0000313" key="3">
    <source>
        <dbReference type="Proteomes" id="UP000245207"/>
    </source>
</evidence>
<dbReference type="GO" id="GO:0030014">
    <property type="term" value="C:CCR4-NOT complex"/>
    <property type="evidence" value="ECO:0007669"/>
    <property type="project" value="InterPro"/>
</dbReference>
<accession>A0A2U1PG59</accession>
<protein>
    <submittedName>
        <fullName evidence="2">Cell differentiation protein RCD1</fullName>
    </submittedName>
</protein>
<evidence type="ECO:0000313" key="2">
    <source>
        <dbReference type="EMBL" id="PWA84754.1"/>
    </source>
</evidence>
<keyword evidence="3" id="KW-1185">Reference proteome</keyword>
<dbReference type="GO" id="GO:0006402">
    <property type="term" value="P:mRNA catabolic process"/>
    <property type="evidence" value="ECO:0007669"/>
    <property type="project" value="InterPro"/>
</dbReference>
<dbReference type="AlphaFoldDB" id="A0A2U1PG59"/>
<dbReference type="OrthoDB" id="1497007at2759"/>
<dbReference type="InterPro" id="IPR011989">
    <property type="entry name" value="ARM-like"/>
</dbReference>
<name>A0A2U1PG59_ARTAN</name>
<dbReference type="SUPFAM" id="SSF48371">
    <property type="entry name" value="ARM repeat"/>
    <property type="match status" value="1"/>
</dbReference>
<dbReference type="PANTHER" id="PTHR12262">
    <property type="entry name" value="CCR4-NOT TRANSCRIPTION COMPLEX SUBUNIT 9"/>
    <property type="match status" value="1"/>
</dbReference>
<comment type="similarity">
    <text evidence="1">Belongs to the CNOT9 family.</text>
</comment>
<dbReference type="EMBL" id="PKPP01001195">
    <property type="protein sequence ID" value="PWA84754.1"/>
    <property type="molecule type" value="Genomic_DNA"/>
</dbReference>
<sequence length="329" mass="36226">MDNLPDSLYVSYAVVSTSSTNVAPPNNAGATSALSASEGSKIRRLIPLVNLPRTRSAAITQLNNIFKANKAGGPELGLMLWESRGTMFSLLEELISAYRLLHPPRLTINDTKKICNVLALIQCIAFLPGKRVELLNAQITSYFYPYMTTKSKVSQYDYLRLSGLGVIGALVKETGPDTPNVVRYLLQVETVPVCLRCMETGGDLTKSVVALILGRIFSQEEGKAYIGSFVDRFYVVTTALKKIVDEFTGIPTPSLLKNILICYLRLSELSRCCDALKRCYPLQLRNPAYLNYICDGTTRGLADQVLQNINLGPQVQYVGLENAFAGMHI</sequence>
<dbReference type="Gene3D" id="1.25.10.10">
    <property type="entry name" value="Leucine-rich Repeat Variant"/>
    <property type="match status" value="1"/>
</dbReference>
<proteinExistence type="inferred from homology"/>
<comment type="caution">
    <text evidence="2">The sequence shown here is derived from an EMBL/GenBank/DDBJ whole genome shotgun (WGS) entry which is preliminary data.</text>
</comment>
<dbReference type="STRING" id="35608.A0A2U1PG59"/>
<gene>
    <name evidence="2" type="ORF">CTI12_AA131790</name>
</gene>
<evidence type="ECO:0000256" key="1">
    <source>
        <dbReference type="ARBA" id="ARBA00006385"/>
    </source>
</evidence>
<dbReference type="InterPro" id="IPR016024">
    <property type="entry name" value="ARM-type_fold"/>
</dbReference>
<dbReference type="Proteomes" id="UP000245207">
    <property type="component" value="Unassembled WGS sequence"/>
</dbReference>